<dbReference type="SUPFAM" id="SSF53850">
    <property type="entry name" value="Periplasmic binding protein-like II"/>
    <property type="match status" value="1"/>
</dbReference>
<keyword evidence="4" id="KW-0804">Transcription</keyword>
<dbReference type="Gene3D" id="1.10.10.10">
    <property type="entry name" value="Winged helix-like DNA-binding domain superfamily/Winged helix DNA-binding domain"/>
    <property type="match status" value="1"/>
</dbReference>
<organism evidence="7 8">
    <name type="scientific">Nocardiopsis rhodophaea</name>
    <dbReference type="NCBI Taxonomy" id="280238"/>
    <lineage>
        <taxon>Bacteria</taxon>
        <taxon>Bacillati</taxon>
        <taxon>Actinomycetota</taxon>
        <taxon>Actinomycetes</taxon>
        <taxon>Streptosporangiales</taxon>
        <taxon>Nocardiopsidaceae</taxon>
        <taxon>Nocardiopsis</taxon>
    </lineage>
</organism>
<keyword evidence="8" id="KW-1185">Reference proteome</keyword>
<evidence type="ECO:0000313" key="8">
    <source>
        <dbReference type="Proteomes" id="UP001501585"/>
    </source>
</evidence>
<dbReference type="InterPro" id="IPR005119">
    <property type="entry name" value="LysR_subst-bd"/>
</dbReference>
<feature type="domain" description="HTH lysR-type" evidence="6">
    <location>
        <begin position="2"/>
        <end position="59"/>
    </location>
</feature>
<dbReference type="InterPro" id="IPR000847">
    <property type="entry name" value="LysR_HTH_N"/>
</dbReference>
<feature type="region of interest" description="Disordered" evidence="5">
    <location>
        <begin position="306"/>
        <end position="334"/>
    </location>
</feature>
<gene>
    <name evidence="7" type="ORF">GCM10009799_32340</name>
</gene>
<evidence type="ECO:0000259" key="6">
    <source>
        <dbReference type="PROSITE" id="PS50931"/>
    </source>
</evidence>
<evidence type="ECO:0000256" key="1">
    <source>
        <dbReference type="ARBA" id="ARBA00009437"/>
    </source>
</evidence>
<evidence type="ECO:0000256" key="4">
    <source>
        <dbReference type="ARBA" id="ARBA00023163"/>
    </source>
</evidence>
<evidence type="ECO:0000313" key="7">
    <source>
        <dbReference type="EMBL" id="GAA2002763.1"/>
    </source>
</evidence>
<dbReference type="Pfam" id="PF03466">
    <property type="entry name" value="LysR_substrate"/>
    <property type="match status" value="1"/>
</dbReference>
<dbReference type="EMBL" id="BAAAPC010000013">
    <property type="protein sequence ID" value="GAA2002763.1"/>
    <property type="molecule type" value="Genomic_DNA"/>
</dbReference>
<dbReference type="Pfam" id="PF00126">
    <property type="entry name" value="HTH_1"/>
    <property type="match status" value="1"/>
</dbReference>
<evidence type="ECO:0000256" key="3">
    <source>
        <dbReference type="ARBA" id="ARBA00023125"/>
    </source>
</evidence>
<name>A0ABP5EQU7_9ACTN</name>
<comment type="caution">
    <text evidence="7">The sequence shown here is derived from an EMBL/GenBank/DDBJ whole genome shotgun (WGS) entry which is preliminary data.</text>
</comment>
<comment type="similarity">
    <text evidence="1">Belongs to the LysR transcriptional regulatory family.</text>
</comment>
<keyword evidence="3" id="KW-0238">DNA-binding</keyword>
<dbReference type="SUPFAM" id="SSF46785">
    <property type="entry name" value="Winged helix' DNA-binding domain"/>
    <property type="match status" value="1"/>
</dbReference>
<dbReference type="Proteomes" id="UP001501585">
    <property type="component" value="Unassembled WGS sequence"/>
</dbReference>
<dbReference type="Gene3D" id="3.40.190.10">
    <property type="entry name" value="Periplasmic binding protein-like II"/>
    <property type="match status" value="2"/>
</dbReference>
<evidence type="ECO:0000256" key="2">
    <source>
        <dbReference type="ARBA" id="ARBA00023015"/>
    </source>
</evidence>
<protein>
    <submittedName>
        <fullName evidence="7">LysR family transcriptional regulator</fullName>
    </submittedName>
</protein>
<accession>A0ABP5EQU7</accession>
<proteinExistence type="inferred from homology"/>
<dbReference type="PROSITE" id="PS50931">
    <property type="entry name" value="HTH_LYSR"/>
    <property type="match status" value="1"/>
</dbReference>
<evidence type="ECO:0000256" key="5">
    <source>
        <dbReference type="SAM" id="MobiDB-lite"/>
    </source>
</evidence>
<dbReference type="PANTHER" id="PTHR30346">
    <property type="entry name" value="TRANSCRIPTIONAL DUAL REGULATOR HCAR-RELATED"/>
    <property type="match status" value="1"/>
</dbReference>
<dbReference type="InterPro" id="IPR036390">
    <property type="entry name" value="WH_DNA-bd_sf"/>
</dbReference>
<sequence>MLDLRRLKILREFTEHGTISGTAQALGYTASAVSQQLSALEREVGAPLLDRTARSAELTDTGRLLAEQAEQILALVEAAESALAAQTDVPRGRVTVTAFPTAAVAFAPKLAQILRRHERMQLVLRQATEGTGAHKVSAGEIDVAVVDDWSGLAPDTRSGKLRYIHLLRDPMVLALPADHPLADPRRPVDLHRLRDAAWIAAPHGEPSRQGTDRLLADIGGAPSAAWEFEGLGTILSLVARGIGIAAVPALALVSGSSGLAYRRFPEDAPSRDIYAVIRASSLRRPSIDVTLRALLTAAAETGETLSDTLESDGHGGILPRPALPTADGGDQPSA</sequence>
<reference evidence="8" key="1">
    <citation type="journal article" date="2019" name="Int. J. Syst. Evol. Microbiol.">
        <title>The Global Catalogue of Microorganisms (GCM) 10K type strain sequencing project: providing services to taxonomists for standard genome sequencing and annotation.</title>
        <authorList>
            <consortium name="The Broad Institute Genomics Platform"/>
            <consortium name="The Broad Institute Genome Sequencing Center for Infectious Disease"/>
            <person name="Wu L."/>
            <person name="Ma J."/>
        </authorList>
    </citation>
    <scope>NUCLEOTIDE SEQUENCE [LARGE SCALE GENOMIC DNA]</scope>
    <source>
        <strain evidence="8">JCM 15313</strain>
    </source>
</reference>
<dbReference type="PANTHER" id="PTHR30346:SF29">
    <property type="entry name" value="LYSR SUBSTRATE-BINDING"/>
    <property type="match status" value="1"/>
</dbReference>
<dbReference type="InterPro" id="IPR036388">
    <property type="entry name" value="WH-like_DNA-bd_sf"/>
</dbReference>
<keyword evidence="2" id="KW-0805">Transcription regulation</keyword>
<dbReference type="RefSeq" id="WP_344163392.1">
    <property type="nucleotide sequence ID" value="NZ_BAAAPC010000013.1"/>
</dbReference>